<proteinExistence type="predicted"/>
<evidence type="ECO:0000256" key="1">
    <source>
        <dbReference type="SAM" id="SignalP"/>
    </source>
</evidence>
<name>A0A9P5CVN0_CRYP1</name>
<keyword evidence="3" id="KW-1185">Reference proteome</keyword>
<evidence type="ECO:0000313" key="2">
    <source>
        <dbReference type="EMBL" id="KAF3771216.1"/>
    </source>
</evidence>
<dbReference type="OrthoDB" id="5143362at2759"/>
<accession>A0A9P5CVN0</accession>
<dbReference type="RefSeq" id="XP_040782177.1">
    <property type="nucleotide sequence ID" value="XM_040922988.1"/>
</dbReference>
<dbReference type="Proteomes" id="UP000803844">
    <property type="component" value="Unassembled WGS sequence"/>
</dbReference>
<protein>
    <submittedName>
        <fullName evidence="2">Uncharacterized protein</fullName>
    </submittedName>
</protein>
<feature type="signal peptide" evidence="1">
    <location>
        <begin position="1"/>
        <end position="20"/>
    </location>
</feature>
<dbReference type="EMBL" id="MU032344">
    <property type="protein sequence ID" value="KAF3771216.1"/>
    <property type="molecule type" value="Genomic_DNA"/>
</dbReference>
<organism evidence="2 3">
    <name type="scientific">Cryphonectria parasitica (strain ATCC 38755 / EP155)</name>
    <dbReference type="NCBI Taxonomy" id="660469"/>
    <lineage>
        <taxon>Eukaryota</taxon>
        <taxon>Fungi</taxon>
        <taxon>Dikarya</taxon>
        <taxon>Ascomycota</taxon>
        <taxon>Pezizomycotina</taxon>
        <taxon>Sordariomycetes</taxon>
        <taxon>Sordariomycetidae</taxon>
        <taxon>Diaporthales</taxon>
        <taxon>Cryphonectriaceae</taxon>
        <taxon>Cryphonectria-Endothia species complex</taxon>
        <taxon>Cryphonectria</taxon>
    </lineage>
</organism>
<dbReference type="GeneID" id="63840117"/>
<keyword evidence="1" id="KW-0732">Signal</keyword>
<dbReference type="AlphaFoldDB" id="A0A9P5CVN0"/>
<comment type="caution">
    <text evidence="2">The sequence shown here is derived from an EMBL/GenBank/DDBJ whole genome shotgun (WGS) entry which is preliminary data.</text>
</comment>
<feature type="chain" id="PRO_5040383077" evidence="1">
    <location>
        <begin position="21"/>
        <end position="122"/>
    </location>
</feature>
<sequence>MQTTTTFSLLAAALSGLASAAIPNVYINAFSYETDVNTTLTLFLGEVFTDSTALNQVSTLYLTGLSNAELSIDTIVCTPYKDAEASVIGGLPFYAASPAAFLSTNEVVIGSIYCSSTGLSYY</sequence>
<evidence type="ECO:0000313" key="3">
    <source>
        <dbReference type="Proteomes" id="UP000803844"/>
    </source>
</evidence>
<gene>
    <name evidence="2" type="ORF">M406DRAFT_354736</name>
</gene>
<reference evidence="2" key="1">
    <citation type="journal article" date="2020" name="Phytopathology">
        <title>Genome sequence of the chestnut blight fungus Cryphonectria parasitica EP155: A fundamental resource for an archetypical invasive plant pathogen.</title>
        <authorList>
            <person name="Crouch J.A."/>
            <person name="Dawe A."/>
            <person name="Aerts A."/>
            <person name="Barry K."/>
            <person name="Churchill A.C.L."/>
            <person name="Grimwood J."/>
            <person name="Hillman B."/>
            <person name="Milgroom M.G."/>
            <person name="Pangilinan J."/>
            <person name="Smith M."/>
            <person name="Salamov A."/>
            <person name="Schmutz J."/>
            <person name="Yadav J."/>
            <person name="Grigoriev I.V."/>
            <person name="Nuss D."/>
        </authorList>
    </citation>
    <scope>NUCLEOTIDE SEQUENCE</scope>
    <source>
        <strain evidence="2">EP155</strain>
    </source>
</reference>